<dbReference type="PATRIC" id="fig|1384054.3.peg.2685"/>
<evidence type="ECO:0000256" key="1">
    <source>
        <dbReference type="ARBA" id="ARBA00004651"/>
    </source>
</evidence>
<dbReference type="AlphaFoldDB" id="A0A091BBM1"/>
<sequence>MSPELWLLTGLAGFAAGLLDSIVGGGGLILTPAMLNLHPGLNILQTIATQRTSSLLGTSVAAWNYFRHLTVERRIVLPALLAALAASAVGVQFAKRIEPDVLKLVVLSVCVVLAVYTVLRKDLGTREQRRFAPRREAVAAALVGAACGFYNGLIGPGTGTLLVFAFVSVIGLDFLKSSAVSKSTNVAADLSSWAVLAASGFVQWALAVPLIVGNMLGSYVGSRLAIRQGDRFIRLLFLGVVLALVARIAWDLLR</sequence>
<comment type="similarity">
    <text evidence="2 8">Belongs to the 4-toluene sulfonate uptake permease (TSUP) (TC 2.A.102) family.</text>
</comment>
<evidence type="ECO:0000256" key="7">
    <source>
        <dbReference type="ARBA" id="ARBA00023136"/>
    </source>
</evidence>
<dbReference type="EMBL" id="AVCH01000213">
    <property type="protein sequence ID" value="KFN41820.1"/>
    <property type="molecule type" value="Genomic_DNA"/>
</dbReference>
<keyword evidence="4 8" id="KW-1003">Cell membrane</keyword>
<feature type="transmembrane region" description="Helical" evidence="8">
    <location>
        <begin position="232"/>
        <end position="250"/>
    </location>
</feature>
<feature type="transmembrane region" description="Helical" evidence="8">
    <location>
        <begin position="6"/>
        <end position="30"/>
    </location>
</feature>
<feature type="transmembrane region" description="Helical" evidence="8">
    <location>
        <begin position="101"/>
        <end position="119"/>
    </location>
</feature>
<dbReference type="RefSeq" id="WP_043805370.1">
    <property type="nucleotide sequence ID" value="NZ_AVCH01000213.1"/>
</dbReference>
<dbReference type="GO" id="GO:0005886">
    <property type="term" value="C:plasma membrane"/>
    <property type="evidence" value="ECO:0007669"/>
    <property type="project" value="UniProtKB-SubCell"/>
</dbReference>
<evidence type="ECO:0000313" key="9">
    <source>
        <dbReference type="EMBL" id="KFN41820.1"/>
    </source>
</evidence>
<comment type="caution">
    <text evidence="9">The sequence shown here is derived from an EMBL/GenBank/DDBJ whole genome shotgun (WGS) entry which is preliminary data.</text>
</comment>
<evidence type="ECO:0000313" key="10">
    <source>
        <dbReference type="Proteomes" id="UP000029392"/>
    </source>
</evidence>
<evidence type="ECO:0000256" key="6">
    <source>
        <dbReference type="ARBA" id="ARBA00022989"/>
    </source>
</evidence>
<dbReference type="PANTHER" id="PTHR30269:SF0">
    <property type="entry name" value="MEMBRANE TRANSPORTER PROTEIN YFCA-RELATED"/>
    <property type="match status" value="1"/>
</dbReference>
<evidence type="ECO:0000256" key="8">
    <source>
        <dbReference type="RuleBase" id="RU363041"/>
    </source>
</evidence>
<keyword evidence="7 8" id="KW-0472">Membrane</keyword>
<proteinExistence type="inferred from homology"/>
<keyword evidence="5 8" id="KW-0812">Transmembrane</keyword>
<evidence type="ECO:0000256" key="3">
    <source>
        <dbReference type="ARBA" id="ARBA00022448"/>
    </source>
</evidence>
<dbReference type="InterPro" id="IPR002781">
    <property type="entry name" value="TM_pro_TauE-like"/>
</dbReference>
<gene>
    <name evidence="9" type="ORF">N790_03175</name>
</gene>
<accession>A0A091BBM1</accession>
<dbReference type="Pfam" id="PF01925">
    <property type="entry name" value="TauE"/>
    <property type="match status" value="1"/>
</dbReference>
<dbReference type="InterPro" id="IPR052017">
    <property type="entry name" value="TSUP"/>
</dbReference>
<keyword evidence="3" id="KW-0813">Transport</keyword>
<comment type="subcellular location">
    <subcellularLocation>
        <location evidence="1 8">Cell membrane</location>
        <topology evidence="1 8">Multi-pass membrane protein</topology>
    </subcellularLocation>
</comment>
<protein>
    <recommendedName>
        <fullName evidence="8">Probable membrane transporter protein</fullName>
    </recommendedName>
</protein>
<evidence type="ECO:0000256" key="4">
    <source>
        <dbReference type="ARBA" id="ARBA00022475"/>
    </source>
</evidence>
<reference evidence="9 10" key="1">
    <citation type="submission" date="2013-09" db="EMBL/GenBank/DDBJ databases">
        <title>Genome sequencing of Arenimonas malthae.</title>
        <authorList>
            <person name="Chen F."/>
            <person name="Wang G."/>
        </authorList>
    </citation>
    <scope>NUCLEOTIDE SEQUENCE [LARGE SCALE GENOMIC DNA]</scope>
    <source>
        <strain evidence="9 10">CC-JY-1</strain>
    </source>
</reference>
<feature type="transmembrane region" description="Helical" evidence="8">
    <location>
        <begin position="190"/>
        <end position="212"/>
    </location>
</feature>
<feature type="transmembrane region" description="Helical" evidence="8">
    <location>
        <begin position="140"/>
        <end position="170"/>
    </location>
</feature>
<dbReference type="Proteomes" id="UP000029392">
    <property type="component" value="Unassembled WGS sequence"/>
</dbReference>
<keyword evidence="6 8" id="KW-1133">Transmembrane helix</keyword>
<feature type="transmembrane region" description="Helical" evidence="8">
    <location>
        <begin position="75"/>
        <end position="95"/>
    </location>
</feature>
<organism evidence="9 10">
    <name type="scientific">Arenimonas malthae CC-JY-1</name>
    <dbReference type="NCBI Taxonomy" id="1384054"/>
    <lineage>
        <taxon>Bacteria</taxon>
        <taxon>Pseudomonadati</taxon>
        <taxon>Pseudomonadota</taxon>
        <taxon>Gammaproteobacteria</taxon>
        <taxon>Lysobacterales</taxon>
        <taxon>Lysobacteraceae</taxon>
        <taxon>Arenimonas</taxon>
    </lineage>
</organism>
<dbReference type="PANTHER" id="PTHR30269">
    <property type="entry name" value="TRANSMEMBRANE PROTEIN YFCA"/>
    <property type="match status" value="1"/>
</dbReference>
<evidence type="ECO:0000256" key="2">
    <source>
        <dbReference type="ARBA" id="ARBA00009142"/>
    </source>
</evidence>
<dbReference type="OrthoDB" id="554695at2"/>
<keyword evidence="10" id="KW-1185">Reference proteome</keyword>
<dbReference type="STRING" id="1384054.N790_03175"/>
<evidence type="ECO:0000256" key="5">
    <source>
        <dbReference type="ARBA" id="ARBA00022692"/>
    </source>
</evidence>
<dbReference type="eggNOG" id="COG0730">
    <property type="taxonomic scope" value="Bacteria"/>
</dbReference>
<name>A0A091BBM1_9GAMM</name>